<keyword evidence="7 16" id="KW-0732">Signal</keyword>
<name>A0A8D2J7H7_VARKO</name>
<dbReference type="SMART" id="SM00060">
    <property type="entry name" value="FN3"/>
    <property type="match status" value="2"/>
</dbReference>
<dbReference type="Ensembl" id="ENSVKKT00000010738.1">
    <property type="protein sequence ID" value="ENSVKKP00000010482.1"/>
    <property type="gene ID" value="ENSVKKG00000007376.1"/>
</dbReference>
<dbReference type="SUPFAM" id="SSF49265">
    <property type="entry name" value="Fibronectin type III"/>
    <property type="match status" value="2"/>
</dbReference>
<evidence type="ECO:0000313" key="19">
    <source>
        <dbReference type="Proteomes" id="UP000694545"/>
    </source>
</evidence>
<proteinExistence type="inferred from homology"/>
<reference evidence="18" key="2">
    <citation type="submission" date="2025-09" db="UniProtKB">
        <authorList>
            <consortium name="Ensembl"/>
        </authorList>
    </citation>
    <scope>IDENTIFICATION</scope>
</reference>
<comment type="subcellular location">
    <subcellularLocation>
        <location evidence="2">Membrane</location>
    </subcellularLocation>
</comment>
<dbReference type="GO" id="GO:0007596">
    <property type="term" value="P:blood coagulation"/>
    <property type="evidence" value="ECO:0007669"/>
    <property type="project" value="UniProtKB-KW"/>
</dbReference>
<dbReference type="PANTHER" id="PTHR20859">
    <property type="entry name" value="INTERFERON/INTERLEUKIN RECEPTOR"/>
    <property type="match status" value="1"/>
</dbReference>
<dbReference type="RefSeq" id="XP_044297624.1">
    <property type="nucleotide sequence ID" value="XM_044441689.1"/>
</dbReference>
<dbReference type="PROSITE" id="PS50853">
    <property type="entry name" value="FN3"/>
    <property type="match status" value="2"/>
</dbReference>
<dbReference type="GO" id="GO:0005886">
    <property type="term" value="C:plasma membrane"/>
    <property type="evidence" value="ECO:0007669"/>
    <property type="project" value="TreeGrafter"/>
</dbReference>
<feature type="chain" id="PRO_5034284759" description="Tissue factor" evidence="16">
    <location>
        <begin position="21"/>
        <end position="317"/>
    </location>
</feature>
<evidence type="ECO:0000256" key="15">
    <source>
        <dbReference type="SAM" id="Phobius"/>
    </source>
</evidence>
<feature type="signal peptide" evidence="16">
    <location>
        <begin position="1"/>
        <end position="20"/>
    </location>
</feature>
<evidence type="ECO:0000256" key="2">
    <source>
        <dbReference type="ARBA" id="ARBA00004370"/>
    </source>
</evidence>
<dbReference type="InterPro" id="IPR001187">
    <property type="entry name" value="Tissue_factor"/>
</dbReference>
<dbReference type="CDD" id="cd00063">
    <property type="entry name" value="FN3"/>
    <property type="match status" value="1"/>
</dbReference>
<dbReference type="GeneID" id="123029099"/>
<protein>
    <recommendedName>
        <fullName evidence="5">Tissue factor</fullName>
    </recommendedName>
    <alternativeName>
        <fullName evidence="14">Coagulation factor III</fullName>
    </alternativeName>
</protein>
<evidence type="ECO:0000313" key="18">
    <source>
        <dbReference type="Ensembl" id="ENSVKKP00000010482.1"/>
    </source>
</evidence>
<evidence type="ECO:0000256" key="14">
    <source>
        <dbReference type="ARBA" id="ARBA00031171"/>
    </source>
</evidence>
<comment type="subunit">
    <text evidence="4">Interacts with HSPE; the interaction, inhibited by heparin, promotes the generation of activated factor X and activates coagulation in the presence of activated factor VII.</text>
</comment>
<keyword evidence="15" id="KW-0812">Transmembrane</keyword>
<sequence length="317" mass="36297">MLRLSVLLLLTSLWRSLLSAATPESSVFLPAPQNLTITSYNFRNTLRWSPVNGINGTVSYNVEFCWDTEQHCKKTNCTNTTKPECDFDNKHFHTVILRVRAQQGKLKSAWTKTASFQPKRDTVLGPPRSITIVTEPGLLVVRFLPPFDHTSNFTAFGYSIDYWDSSTHEIMTKYTDDLEYSFTDLKERTEYCFQIKAILVQDKRPGQKSDRHCKQTATSVATTIISVTLIFGCVIFIYVAIFLCLIVIRKYRSKIKIFWQAPLTIPSHYEEDLKNSEMIMDEELQNCAGEDTWDTLSVITNAEQSQTLTASLMKINK</sequence>
<keyword evidence="12" id="KW-0325">Glycoprotein</keyword>
<dbReference type="InterPro" id="IPR013783">
    <property type="entry name" value="Ig-like_fold"/>
</dbReference>
<evidence type="ECO:0000256" key="12">
    <source>
        <dbReference type="ARBA" id="ARBA00023180"/>
    </source>
</evidence>
<keyword evidence="19" id="KW-1185">Reference proteome</keyword>
<dbReference type="Pfam" id="PF09294">
    <property type="entry name" value="Interfer-bind"/>
    <property type="match status" value="1"/>
</dbReference>
<evidence type="ECO:0000256" key="7">
    <source>
        <dbReference type="ARBA" id="ARBA00022729"/>
    </source>
</evidence>
<dbReference type="GO" id="GO:0004896">
    <property type="term" value="F:cytokine receptor activity"/>
    <property type="evidence" value="ECO:0007669"/>
    <property type="project" value="TreeGrafter"/>
</dbReference>
<dbReference type="Gene3D" id="2.60.40.10">
    <property type="entry name" value="Immunoglobulins"/>
    <property type="match status" value="2"/>
</dbReference>
<dbReference type="Proteomes" id="UP000694545">
    <property type="component" value="Unplaced"/>
</dbReference>
<keyword evidence="9 15" id="KW-0472">Membrane</keyword>
<accession>A0A8D2J7H7</accession>
<gene>
    <name evidence="18" type="primary">IFNGR2</name>
</gene>
<dbReference type="InterPro" id="IPR003961">
    <property type="entry name" value="FN3_dom"/>
</dbReference>
<feature type="domain" description="Fibronectin type-III" evidence="17">
    <location>
        <begin position="123"/>
        <end position="219"/>
    </location>
</feature>
<dbReference type="InterPro" id="IPR015373">
    <property type="entry name" value="Interferon/interleukin_rcp_dom"/>
</dbReference>
<keyword evidence="13" id="KW-0449">Lipoprotein</keyword>
<dbReference type="AlphaFoldDB" id="A0A8D2J7H7"/>
<evidence type="ECO:0000256" key="5">
    <source>
        <dbReference type="ARBA" id="ARBA00018722"/>
    </source>
</evidence>
<evidence type="ECO:0000256" key="16">
    <source>
        <dbReference type="SAM" id="SignalP"/>
    </source>
</evidence>
<organism evidence="18 19">
    <name type="scientific">Varanus komodoensis</name>
    <name type="common">Komodo dragon</name>
    <dbReference type="NCBI Taxonomy" id="61221"/>
    <lineage>
        <taxon>Eukaryota</taxon>
        <taxon>Metazoa</taxon>
        <taxon>Chordata</taxon>
        <taxon>Craniata</taxon>
        <taxon>Vertebrata</taxon>
        <taxon>Euteleostomi</taxon>
        <taxon>Lepidosauria</taxon>
        <taxon>Squamata</taxon>
        <taxon>Bifurcata</taxon>
        <taxon>Unidentata</taxon>
        <taxon>Episquamata</taxon>
        <taxon>Toxicofera</taxon>
        <taxon>Anguimorpha</taxon>
        <taxon>Paleoanguimorpha</taxon>
        <taxon>Varanoidea</taxon>
        <taxon>Varanidae</taxon>
        <taxon>Varanus</taxon>
    </lineage>
</organism>
<evidence type="ECO:0000256" key="4">
    <source>
        <dbReference type="ARBA" id="ARBA00011184"/>
    </source>
</evidence>
<evidence type="ECO:0000256" key="6">
    <source>
        <dbReference type="ARBA" id="ARBA00022696"/>
    </source>
</evidence>
<feature type="domain" description="Fibronectin type-III" evidence="17">
    <location>
        <begin position="31"/>
        <end position="121"/>
    </location>
</feature>
<keyword evidence="10" id="KW-0564">Palmitate</keyword>
<evidence type="ECO:0000256" key="9">
    <source>
        <dbReference type="ARBA" id="ARBA00023136"/>
    </source>
</evidence>
<evidence type="ECO:0000256" key="8">
    <source>
        <dbReference type="ARBA" id="ARBA00023084"/>
    </source>
</evidence>
<keyword evidence="15" id="KW-1133">Transmembrane helix</keyword>
<keyword evidence="6" id="KW-0356">Hemostasis</keyword>
<dbReference type="OMA" id="YDHISIV"/>
<comment type="similarity">
    <text evidence="3">Belongs to the tissue factor family.</text>
</comment>
<dbReference type="KEGG" id="vko:123029099"/>
<dbReference type="Pfam" id="PF01108">
    <property type="entry name" value="Tissue_fac"/>
    <property type="match status" value="1"/>
</dbReference>
<dbReference type="InterPro" id="IPR050650">
    <property type="entry name" value="Type-II_Cytokine-TF_Rcpt"/>
</dbReference>
<evidence type="ECO:0000256" key="11">
    <source>
        <dbReference type="ARBA" id="ARBA00023157"/>
    </source>
</evidence>
<dbReference type="InterPro" id="IPR036116">
    <property type="entry name" value="FN3_sf"/>
</dbReference>
<dbReference type="CTD" id="3460"/>
<dbReference type="PANTHER" id="PTHR20859:SF46">
    <property type="entry name" value="INTERFERON GAMMA RECEPTOR 2"/>
    <property type="match status" value="1"/>
</dbReference>
<dbReference type="PRINTS" id="PR00346">
    <property type="entry name" value="TISSUEFACTOR"/>
</dbReference>
<evidence type="ECO:0000256" key="3">
    <source>
        <dbReference type="ARBA" id="ARBA00009197"/>
    </source>
</evidence>
<evidence type="ECO:0000256" key="1">
    <source>
        <dbReference type="ARBA" id="ARBA00002201"/>
    </source>
</evidence>
<dbReference type="OrthoDB" id="9932619at2759"/>
<feature type="transmembrane region" description="Helical" evidence="15">
    <location>
        <begin position="224"/>
        <end position="248"/>
    </location>
</feature>
<evidence type="ECO:0000259" key="17">
    <source>
        <dbReference type="PROSITE" id="PS50853"/>
    </source>
</evidence>
<evidence type="ECO:0000256" key="13">
    <source>
        <dbReference type="ARBA" id="ARBA00023288"/>
    </source>
</evidence>
<keyword evidence="8" id="KW-0094">Blood coagulation</keyword>
<reference evidence="18" key="1">
    <citation type="submission" date="2025-08" db="UniProtKB">
        <authorList>
            <consortium name="Ensembl"/>
        </authorList>
    </citation>
    <scope>IDENTIFICATION</scope>
</reference>
<comment type="function">
    <text evidence="1">Initiates blood coagulation by forming a complex with circulating factor VII or VIIa. The [TF:VIIa] complex activates factors IX or X by specific limited proteolysis. TF plays a role in normal hemostasis by initiating the cell-surface assembly and propagation of the coagulation protease cascade.</text>
</comment>
<keyword evidence="11" id="KW-1015">Disulfide bond</keyword>
<evidence type="ECO:0000256" key="10">
    <source>
        <dbReference type="ARBA" id="ARBA00023139"/>
    </source>
</evidence>